<reference evidence="2" key="2">
    <citation type="submission" date="2024-10" db="UniProtKB">
        <authorList>
            <consortium name="EnsemblProtists"/>
        </authorList>
    </citation>
    <scope>IDENTIFICATION</scope>
</reference>
<dbReference type="HOGENOM" id="CLU_1565779_0_0_1"/>
<dbReference type="KEGG" id="ehx:EMIHUDRAFT_237827"/>
<proteinExistence type="predicted"/>
<sequence length="171" mass="18607">MLASLRRLGACQIRATKLATPPCGAHSTWQLWLAERGLAPPLSAPFSDRCRNAFVSGGVHVSKLQREVVSSLSRLGFSAEEEVLTEAGYSLDAVIEHGGARIAVEVDGPSHFIGQEPSGATLLKRRQLRSFGWPLLSLKERLREKGLRVSGRKAELIDRLLVCSARDCSSC</sequence>
<dbReference type="Proteomes" id="UP000013827">
    <property type="component" value="Unassembled WGS sequence"/>
</dbReference>
<evidence type="ECO:0000259" key="1">
    <source>
        <dbReference type="Pfam" id="PF02037"/>
    </source>
</evidence>
<keyword evidence="3" id="KW-1185">Reference proteome</keyword>
<accession>A0A0D3JPF7</accession>
<dbReference type="SUPFAM" id="SSF68906">
    <property type="entry name" value="SAP domain"/>
    <property type="match status" value="1"/>
</dbReference>
<dbReference type="Gene3D" id="1.10.720.30">
    <property type="entry name" value="SAP domain"/>
    <property type="match status" value="1"/>
</dbReference>
<dbReference type="AlphaFoldDB" id="A0A0D3JPF7"/>
<dbReference type="Pfam" id="PF02037">
    <property type="entry name" value="SAP"/>
    <property type="match status" value="1"/>
</dbReference>
<reference evidence="3" key="1">
    <citation type="journal article" date="2013" name="Nature">
        <title>Pan genome of the phytoplankton Emiliania underpins its global distribution.</title>
        <authorList>
            <person name="Read B.A."/>
            <person name="Kegel J."/>
            <person name="Klute M.J."/>
            <person name="Kuo A."/>
            <person name="Lefebvre S.C."/>
            <person name="Maumus F."/>
            <person name="Mayer C."/>
            <person name="Miller J."/>
            <person name="Monier A."/>
            <person name="Salamov A."/>
            <person name="Young J."/>
            <person name="Aguilar M."/>
            <person name="Claverie J.M."/>
            <person name="Frickenhaus S."/>
            <person name="Gonzalez K."/>
            <person name="Herman E.K."/>
            <person name="Lin Y.C."/>
            <person name="Napier J."/>
            <person name="Ogata H."/>
            <person name="Sarno A.F."/>
            <person name="Shmutz J."/>
            <person name="Schroeder D."/>
            <person name="de Vargas C."/>
            <person name="Verret F."/>
            <person name="von Dassow P."/>
            <person name="Valentin K."/>
            <person name="Van de Peer Y."/>
            <person name="Wheeler G."/>
            <person name="Dacks J.B."/>
            <person name="Delwiche C.F."/>
            <person name="Dyhrman S.T."/>
            <person name="Glockner G."/>
            <person name="John U."/>
            <person name="Richards T."/>
            <person name="Worden A.Z."/>
            <person name="Zhang X."/>
            <person name="Grigoriev I.V."/>
            <person name="Allen A.E."/>
            <person name="Bidle K."/>
            <person name="Borodovsky M."/>
            <person name="Bowler C."/>
            <person name="Brownlee C."/>
            <person name="Cock J.M."/>
            <person name="Elias M."/>
            <person name="Gladyshev V.N."/>
            <person name="Groth M."/>
            <person name="Guda C."/>
            <person name="Hadaegh A."/>
            <person name="Iglesias-Rodriguez M.D."/>
            <person name="Jenkins J."/>
            <person name="Jones B.M."/>
            <person name="Lawson T."/>
            <person name="Leese F."/>
            <person name="Lindquist E."/>
            <person name="Lobanov A."/>
            <person name="Lomsadze A."/>
            <person name="Malik S.B."/>
            <person name="Marsh M.E."/>
            <person name="Mackinder L."/>
            <person name="Mock T."/>
            <person name="Mueller-Roeber B."/>
            <person name="Pagarete A."/>
            <person name="Parker M."/>
            <person name="Probert I."/>
            <person name="Quesneville H."/>
            <person name="Raines C."/>
            <person name="Rensing S.A."/>
            <person name="Riano-Pachon D.M."/>
            <person name="Richier S."/>
            <person name="Rokitta S."/>
            <person name="Shiraiwa Y."/>
            <person name="Soanes D.M."/>
            <person name="van der Giezen M."/>
            <person name="Wahlund T.M."/>
            <person name="Williams B."/>
            <person name="Wilson W."/>
            <person name="Wolfe G."/>
            <person name="Wurch L.L."/>
        </authorList>
    </citation>
    <scope>NUCLEOTIDE SEQUENCE</scope>
</reference>
<evidence type="ECO:0000313" key="3">
    <source>
        <dbReference type="Proteomes" id="UP000013827"/>
    </source>
</evidence>
<dbReference type="PaxDb" id="2903-EOD25392"/>
<organism evidence="2 3">
    <name type="scientific">Emiliania huxleyi (strain CCMP1516)</name>
    <dbReference type="NCBI Taxonomy" id="280463"/>
    <lineage>
        <taxon>Eukaryota</taxon>
        <taxon>Haptista</taxon>
        <taxon>Haptophyta</taxon>
        <taxon>Prymnesiophyceae</taxon>
        <taxon>Isochrysidales</taxon>
        <taxon>Noelaerhabdaceae</taxon>
        <taxon>Emiliania</taxon>
    </lineage>
</organism>
<name>A0A0D3JPF7_EMIH1</name>
<dbReference type="GeneID" id="17270938"/>
<evidence type="ECO:0000313" key="2">
    <source>
        <dbReference type="EnsemblProtists" id="EOD25392"/>
    </source>
</evidence>
<protein>
    <recommendedName>
        <fullName evidence="1">SAP domain-containing protein</fullName>
    </recommendedName>
</protein>
<dbReference type="InterPro" id="IPR036361">
    <property type="entry name" value="SAP_dom_sf"/>
</dbReference>
<feature type="domain" description="SAP" evidence="1">
    <location>
        <begin position="138"/>
        <end position="161"/>
    </location>
</feature>
<dbReference type="RefSeq" id="XP_005777821.1">
    <property type="nucleotide sequence ID" value="XM_005777764.1"/>
</dbReference>
<dbReference type="EnsemblProtists" id="EOD25392">
    <property type="protein sequence ID" value="EOD25392"/>
    <property type="gene ID" value="EMIHUDRAFT_237827"/>
</dbReference>
<dbReference type="InterPro" id="IPR003034">
    <property type="entry name" value="SAP_dom"/>
</dbReference>